<feature type="region of interest" description="Disordered" evidence="1">
    <location>
        <begin position="1"/>
        <end position="28"/>
    </location>
</feature>
<comment type="caution">
    <text evidence="2">The sequence shown here is derived from an EMBL/GenBank/DDBJ whole genome shotgun (WGS) entry which is preliminary data.</text>
</comment>
<dbReference type="VEuPathDB" id="TriTrypDB:BCY84_15192"/>
<dbReference type="VEuPathDB" id="TriTrypDB:TcG_04061"/>
<dbReference type="VEuPathDB" id="TriTrypDB:TcBrA4_0129520"/>
<name>A0A2V2V5Z6_TRYCR</name>
<evidence type="ECO:0000313" key="3">
    <source>
        <dbReference type="Proteomes" id="UP000246078"/>
    </source>
</evidence>
<dbReference type="VEuPathDB" id="TriTrypDB:TCSYLVIO_004352"/>
<dbReference type="VEuPathDB" id="TriTrypDB:C4B63_23g127"/>
<feature type="compositionally biased region" description="Polar residues" evidence="1">
    <location>
        <begin position="16"/>
        <end position="28"/>
    </location>
</feature>
<proteinExistence type="predicted"/>
<reference evidence="2 3" key="1">
    <citation type="journal article" date="2018" name="Microb. Genom.">
        <title>Expanding an expanded genome: long-read sequencing of Trypanosoma cruzi.</title>
        <authorList>
            <person name="Berna L."/>
            <person name="Rodriguez M."/>
            <person name="Chiribao M.L."/>
            <person name="Parodi-Talice A."/>
            <person name="Pita S."/>
            <person name="Rijo G."/>
            <person name="Alvarez-Valin F."/>
            <person name="Robello C."/>
        </authorList>
    </citation>
    <scope>NUCLEOTIDE SEQUENCE [LARGE SCALE GENOMIC DNA]</scope>
    <source>
        <strain evidence="2 3">TCC</strain>
    </source>
</reference>
<dbReference type="VEuPathDB" id="TriTrypDB:TcCLB.510329.250"/>
<dbReference type="VEuPathDB" id="TriTrypDB:TCDM_06505"/>
<dbReference type="VEuPathDB" id="TriTrypDB:Tc_MARK_3152"/>
<accession>A0A2V2V5Z6</accession>
<dbReference type="EMBL" id="PRFC01000328">
    <property type="protein sequence ID" value="PWU91957.1"/>
    <property type="molecule type" value="Genomic_DNA"/>
</dbReference>
<evidence type="ECO:0000313" key="2">
    <source>
        <dbReference type="EMBL" id="PWU91957.1"/>
    </source>
</evidence>
<organism evidence="2 3">
    <name type="scientific">Trypanosoma cruzi</name>
    <dbReference type="NCBI Taxonomy" id="5693"/>
    <lineage>
        <taxon>Eukaryota</taxon>
        <taxon>Discoba</taxon>
        <taxon>Euglenozoa</taxon>
        <taxon>Kinetoplastea</taxon>
        <taxon>Metakinetoplastina</taxon>
        <taxon>Trypanosomatida</taxon>
        <taxon>Trypanosomatidae</taxon>
        <taxon>Trypanosoma</taxon>
        <taxon>Schizotrypanum</taxon>
    </lineage>
</organism>
<dbReference type="VEuPathDB" id="TriTrypDB:TcCLB.507257.40"/>
<dbReference type="AlphaFoldDB" id="A0A2V2V5Z6"/>
<dbReference type="OrthoDB" id="240587at2759"/>
<evidence type="ECO:0000256" key="1">
    <source>
        <dbReference type="SAM" id="MobiDB-lite"/>
    </source>
</evidence>
<protein>
    <submittedName>
        <fullName evidence="2">Uncharacterized protein</fullName>
    </submittedName>
</protein>
<dbReference type="VEuPathDB" id="TriTrypDB:ECC02_001695"/>
<sequence length="276" mass="30758">MYHAGSASWNHLLPEPQSSTPATCSSVKMTAPMPFHNRAREKEENGSEPVAQIKANDWETEALRRYRRLKSSLTNISSQPEYLSSSASNGALLQLILRSKLLPITDWCKCAQVMGSWFQGPRPLPLGLLSYVLTHLIMTHKLTPHRAAKWILELSKVLLAGDTDAGEPCVLLPIRSWDVATALERSVYILQSTEPSSFNIISAVLLDLLLDEILPGGAAPESWGLLPLCFLLKRNKEFMQSEWERDKKRHCARMKRACIPGSELPIHIVAVLTAVV</sequence>
<dbReference type="VEuPathDB" id="TriTrypDB:TcCL_NonESM07732"/>
<dbReference type="VEuPathDB" id="TriTrypDB:C3747_328g15"/>
<dbReference type="Proteomes" id="UP000246078">
    <property type="component" value="Unassembled WGS sequence"/>
</dbReference>
<gene>
    <name evidence="2" type="ORF">C3747_328g15</name>
</gene>